<keyword evidence="1" id="KW-1133">Transmembrane helix</keyword>
<evidence type="ECO:0000313" key="3">
    <source>
        <dbReference type="WBParaSite" id="jg1750"/>
    </source>
</evidence>
<sequence length="168" mass="19135">MFAVGVERQSRWLLRSSLASGTSSTDLLQFAFGLHSRGHRSVCLDWILFASVKQVPQLYLPALVVNVGLVSHFIVFIHHILSCLHRAACNRWCSRFWLFSSWGDDKKVEMCNSLSSYTGGSSASWCLLSSWCSWKWLSRAYIKMKEENSRHHIPIAELDSDSKKPLIS</sequence>
<feature type="transmembrane region" description="Helical" evidence="1">
    <location>
        <begin position="58"/>
        <end position="81"/>
    </location>
</feature>
<protein>
    <submittedName>
        <fullName evidence="3">Uncharacterized protein</fullName>
    </submittedName>
</protein>
<keyword evidence="1" id="KW-0472">Membrane</keyword>
<proteinExistence type="predicted"/>
<dbReference type="WBParaSite" id="jg1750">
    <property type="protein sequence ID" value="jg1750"/>
    <property type="gene ID" value="jg1750"/>
</dbReference>
<organism evidence="2 3">
    <name type="scientific">Ditylenchus dipsaci</name>
    <dbReference type="NCBI Taxonomy" id="166011"/>
    <lineage>
        <taxon>Eukaryota</taxon>
        <taxon>Metazoa</taxon>
        <taxon>Ecdysozoa</taxon>
        <taxon>Nematoda</taxon>
        <taxon>Chromadorea</taxon>
        <taxon>Rhabditida</taxon>
        <taxon>Tylenchina</taxon>
        <taxon>Tylenchomorpha</taxon>
        <taxon>Sphaerularioidea</taxon>
        <taxon>Anguinidae</taxon>
        <taxon>Anguininae</taxon>
        <taxon>Ditylenchus</taxon>
    </lineage>
</organism>
<evidence type="ECO:0000313" key="2">
    <source>
        <dbReference type="Proteomes" id="UP000887574"/>
    </source>
</evidence>
<dbReference type="AlphaFoldDB" id="A0A915DAY0"/>
<keyword evidence="1" id="KW-0812">Transmembrane</keyword>
<reference evidence="3" key="1">
    <citation type="submission" date="2022-11" db="UniProtKB">
        <authorList>
            <consortium name="WormBaseParasite"/>
        </authorList>
    </citation>
    <scope>IDENTIFICATION</scope>
</reference>
<keyword evidence="2" id="KW-1185">Reference proteome</keyword>
<name>A0A915DAY0_9BILA</name>
<accession>A0A915DAY0</accession>
<dbReference type="Proteomes" id="UP000887574">
    <property type="component" value="Unplaced"/>
</dbReference>
<evidence type="ECO:0000256" key="1">
    <source>
        <dbReference type="SAM" id="Phobius"/>
    </source>
</evidence>